<organism evidence="1 2">
    <name type="scientific">Caulobacter segnis</name>
    <dbReference type="NCBI Taxonomy" id="88688"/>
    <lineage>
        <taxon>Bacteria</taxon>
        <taxon>Pseudomonadati</taxon>
        <taxon>Pseudomonadota</taxon>
        <taxon>Alphaproteobacteria</taxon>
        <taxon>Caulobacterales</taxon>
        <taxon>Caulobacteraceae</taxon>
        <taxon>Caulobacter</taxon>
    </lineage>
</organism>
<comment type="caution">
    <text evidence="1">The sequence shown here is derived from an EMBL/GenBank/DDBJ whole genome shotgun (WGS) entry which is preliminary data.</text>
</comment>
<dbReference type="AlphaFoldDB" id="A0A2W5V5Q8"/>
<reference evidence="1 2" key="1">
    <citation type="submission" date="2017-08" db="EMBL/GenBank/DDBJ databases">
        <title>Infants hospitalized years apart are colonized by the same room-sourced microbial strains.</title>
        <authorList>
            <person name="Brooks B."/>
            <person name="Olm M.R."/>
            <person name="Firek B.A."/>
            <person name="Baker R."/>
            <person name="Thomas B.C."/>
            <person name="Morowitz M.J."/>
            <person name="Banfield J.F."/>
        </authorList>
    </citation>
    <scope>NUCLEOTIDE SEQUENCE [LARGE SCALE GENOMIC DNA]</scope>
    <source>
        <strain evidence="1">S2_003_000_R2_4</strain>
    </source>
</reference>
<dbReference type="EMBL" id="QFQZ01000046">
    <property type="protein sequence ID" value="PZR33173.1"/>
    <property type="molecule type" value="Genomic_DNA"/>
</dbReference>
<gene>
    <name evidence="1" type="ORF">DI526_14375</name>
</gene>
<dbReference type="Proteomes" id="UP000249393">
    <property type="component" value="Unassembled WGS sequence"/>
</dbReference>
<name>A0A2W5V5Q8_9CAUL</name>
<accession>A0A2W5V5Q8</accession>
<protein>
    <submittedName>
        <fullName evidence="1">Uncharacterized protein</fullName>
    </submittedName>
</protein>
<evidence type="ECO:0000313" key="1">
    <source>
        <dbReference type="EMBL" id="PZR33173.1"/>
    </source>
</evidence>
<evidence type="ECO:0000313" key="2">
    <source>
        <dbReference type="Proteomes" id="UP000249393"/>
    </source>
</evidence>
<sequence>MRRNRDPADGSEAAFREPRIDHLDVKIGSSTARAPTRAGCDGAISVLIADDSTEATRILKR</sequence>
<proteinExistence type="predicted"/>